<dbReference type="Proteomes" id="UP000249402">
    <property type="component" value="Unassembled WGS sequence"/>
</dbReference>
<gene>
    <name evidence="2" type="ORF">BO80DRAFT_109811</name>
</gene>
<accession>A0A395GZW5</accession>
<reference evidence="2 3" key="1">
    <citation type="submission" date="2018-02" db="EMBL/GenBank/DDBJ databases">
        <title>The genomes of Aspergillus section Nigri reveals drivers in fungal speciation.</title>
        <authorList>
            <consortium name="DOE Joint Genome Institute"/>
            <person name="Vesth T.C."/>
            <person name="Nybo J."/>
            <person name="Theobald S."/>
            <person name="Brandl J."/>
            <person name="Frisvad J.C."/>
            <person name="Nielsen K.F."/>
            <person name="Lyhne E.K."/>
            <person name="Kogle M.E."/>
            <person name="Kuo A."/>
            <person name="Riley R."/>
            <person name="Clum A."/>
            <person name="Nolan M."/>
            <person name="Lipzen A."/>
            <person name="Salamov A."/>
            <person name="Henrissat B."/>
            <person name="Wiebenga A."/>
            <person name="De vries R.P."/>
            <person name="Grigoriev I.V."/>
            <person name="Mortensen U.H."/>
            <person name="Andersen M.R."/>
            <person name="Baker S.E."/>
        </authorList>
    </citation>
    <scope>NUCLEOTIDE SEQUENCE [LARGE SCALE GENOMIC DNA]</scope>
    <source>
        <strain evidence="2 3">CBS 121593</strain>
    </source>
</reference>
<protein>
    <submittedName>
        <fullName evidence="2">Uncharacterized protein</fullName>
    </submittedName>
</protein>
<evidence type="ECO:0000313" key="3">
    <source>
        <dbReference type="Proteomes" id="UP000249402"/>
    </source>
</evidence>
<proteinExistence type="predicted"/>
<dbReference type="AlphaFoldDB" id="A0A395GZW5"/>
<organism evidence="2 3">
    <name type="scientific">Aspergillus ibericus CBS 121593</name>
    <dbReference type="NCBI Taxonomy" id="1448316"/>
    <lineage>
        <taxon>Eukaryota</taxon>
        <taxon>Fungi</taxon>
        <taxon>Dikarya</taxon>
        <taxon>Ascomycota</taxon>
        <taxon>Pezizomycotina</taxon>
        <taxon>Eurotiomycetes</taxon>
        <taxon>Eurotiomycetidae</taxon>
        <taxon>Eurotiales</taxon>
        <taxon>Aspergillaceae</taxon>
        <taxon>Aspergillus</taxon>
        <taxon>Aspergillus subgen. Circumdati</taxon>
    </lineage>
</organism>
<feature type="region of interest" description="Disordered" evidence="1">
    <location>
        <begin position="1"/>
        <end position="25"/>
    </location>
</feature>
<evidence type="ECO:0000313" key="2">
    <source>
        <dbReference type="EMBL" id="RAL00198.1"/>
    </source>
</evidence>
<sequence length="399" mass="43298">MAINNLVGTAAEPITSRKGGQIPKTTEIVESQALADPRKKAADDDIRGATKALKRPADTVTELSVPRIRARTMAADSPVKADDHQRLVDTAVESTDPEIEGQIPTVQTEADAQRDEDLYAWPTDEIHTFDPAVEFGTSTQGTIRESPVTENVLAKANIQATAEQHSISNSIPTTPASPPLDTLPESPIYIEDNSEETGTPEDIHREADIPTATQHSMSSPILLVDDTPSPDTTEEPHEGNMMSQMRRKENIQTEANIERAAEEQSTSDTIPTAAVTPPGKQPPPYTDQFFADLASTVSQSFPFKAFAASHNCSISEVSQAINAVIVGPLSDPDFHWHEDSGITISRFGRHMIATWKEHCRVQARNKPALVPALSRGPPASAQGKPKKKVRFDLPEDVEG</sequence>
<dbReference type="RefSeq" id="XP_025574525.1">
    <property type="nucleotide sequence ID" value="XM_025713404.1"/>
</dbReference>
<dbReference type="EMBL" id="KZ824442">
    <property type="protein sequence ID" value="RAL00198.1"/>
    <property type="molecule type" value="Genomic_DNA"/>
</dbReference>
<dbReference type="GeneID" id="37218269"/>
<name>A0A395GZW5_9EURO</name>
<dbReference type="VEuPathDB" id="FungiDB:BO80DRAFT_109811"/>
<keyword evidence="3" id="KW-1185">Reference proteome</keyword>
<dbReference type="OrthoDB" id="4492028at2759"/>
<feature type="region of interest" description="Disordered" evidence="1">
    <location>
        <begin position="370"/>
        <end position="399"/>
    </location>
</feature>
<evidence type="ECO:0000256" key="1">
    <source>
        <dbReference type="SAM" id="MobiDB-lite"/>
    </source>
</evidence>
<feature type="region of interest" description="Disordered" evidence="1">
    <location>
        <begin position="258"/>
        <end position="282"/>
    </location>
</feature>
<feature type="region of interest" description="Disordered" evidence="1">
    <location>
        <begin position="221"/>
        <end position="245"/>
    </location>
</feature>